<keyword evidence="3" id="KW-1185">Reference proteome</keyword>
<protein>
    <recommendedName>
        <fullName evidence="4">Methyltransferase</fullName>
    </recommendedName>
</protein>
<evidence type="ECO:0000313" key="2">
    <source>
        <dbReference type="EMBL" id="RFN45011.1"/>
    </source>
</evidence>
<organism evidence="2 3">
    <name type="scientific">Fusarium flagelliforme</name>
    <dbReference type="NCBI Taxonomy" id="2675880"/>
    <lineage>
        <taxon>Eukaryota</taxon>
        <taxon>Fungi</taxon>
        <taxon>Dikarya</taxon>
        <taxon>Ascomycota</taxon>
        <taxon>Pezizomycotina</taxon>
        <taxon>Sordariomycetes</taxon>
        <taxon>Hypocreomycetidae</taxon>
        <taxon>Hypocreales</taxon>
        <taxon>Nectriaceae</taxon>
        <taxon>Fusarium</taxon>
        <taxon>Fusarium incarnatum-equiseti species complex</taxon>
    </lineage>
</organism>
<evidence type="ECO:0008006" key="4">
    <source>
        <dbReference type="Google" id="ProtNLM"/>
    </source>
</evidence>
<dbReference type="PANTHER" id="PTHR43591:SF31">
    <property type="entry name" value="LAEA-LIKE, PUTATIVE (AFU_ORTHOLOGUE AFUA_8G01930)-RELATED"/>
    <property type="match status" value="1"/>
</dbReference>
<dbReference type="Pfam" id="PF13489">
    <property type="entry name" value="Methyltransf_23"/>
    <property type="match status" value="1"/>
</dbReference>
<reference evidence="2 3" key="1">
    <citation type="journal article" date="2018" name="PLoS Pathog.">
        <title>Evolution of structural diversity of trichothecenes, a family of toxins produced by plant pathogenic and entomopathogenic fungi.</title>
        <authorList>
            <person name="Proctor R.H."/>
            <person name="McCormick S.P."/>
            <person name="Kim H.S."/>
            <person name="Cardoza R.E."/>
            <person name="Stanley A.M."/>
            <person name="Lindo L."/>
            <person name="Kelly A."/>
            <person name="Brown D.W."/>
            <person name="Lee T."/>
            <person name="Vaughan M.M."/>
            <person name="Alexander N.J."/>
            <person name="Busman M."/>
            <person name="Gutierrez S."/>
        </authorList>
    </citation>
    <scope>NUCLEOTIDE SEQUENCE [LARGE SCALE GENOMIC DNA]</scope>
    <source>
        <strain evidence="2 3">NRRL 13405</strain>
    </source>
</reference>
<dbReference type="SUPFAM" id="SSF53335">
    <property type="entry name" value="S-adenosyl-L-methionine-dependent methyltransferases"/>
    <property type="match status" value="1"/>
</dbReference>
<comment type="caution">
    <text evidence="2">The sequence shown here is derived from an EMBL/GenBank/DDBJ whole genome shotgun (WGS) entry which is preliminary data.</text>
</comment>
<dbReference type="Proteomes" id="UP000265631">
    <property type="component" value="Unassembled WGS sequence"/>
</dbReference>
<dbReference type="PANTHER" id="PTHR43591">
    <property type="entry name" value="METHYLTRANSFERASE"/>
    <property type="match status" value="1"/>
</dbReference>
<sequence>MVATPHEETIVADDNVASSVIDDDDSALGGDAFSDSTSLKSSILKYREENGRTYHAYKDGAYALPNDEVENERLDLQHHLMLLTFDGKLHAAPLPEKLDRVFDVGCGTGIWSIEFADEHPETQVIGADLSPIQPSAVPPNVTFYVDDVEESWDYSAKFDFIFARFLTGSIRDWPKFFRQSYENINAGGVIELIDCIYPMASDDDTLSKDSALYKWSKMLLDAFTDMGSGLDSVLRYQEQLEEAGFVNVEVVKRKWPLNAWPKDPKYKQLGIWSFENGMNGLSGASLAAFTRPKSAGGLGWSAGEVELFLADVRKDLRNLKIHAYCHIWSVYATKPEQ</sequence>
<gene>
    <name evidence="2" type="ORF">FIE12Z_10739</name>
</gene>
<evidence type="ECO:0000256" key="1">
    <source>
        <dbReference type="ARBA" id="ARBA00038158"/>
    </source>
</evidence>
<name>A0A395MAX2_9HYPO</name>
<dbReference type="STRING" id="2594813.A0A395MAX2"/>
<dbReference type="Gene3D" id="3.40.50.150">
    <property type="entry name" value="Vaccinia Virus protein VP39"/>
    <property type="match status" value="1"/>
</dbReference>
<dbReference type="AlphaFoldDB" id="A0A395MAX2"/>
<dbReference type="EMBL" id="PXXK01000381">
    <property type="protein sequence ID" value="RFN45011.1"/>
    <property type="molecule type" value="Genomic_DNA"/>
</dbReference>
<proteinExistence type="inferred from homology"/>
<dbReference type="CDD" id="cd02440">
    <property type="entry name" value="AdoMet_MTases"/>
    <property type="match status" value="1"/>
</dbReference>
<dbReference type="OrthoDB" id="2013972at2759"/>
<comment type="similarity">
    <text evidence="1">Belongs to the methyltransferase superfamily. LaeA methyltransferase family.</text>
</comment>
<evidence type="ECO:0000313" key="3">
    <source>
        <dbReference type="Proteomes" id="UP000265631"/>
    </source>
</evidence>
<dbReference type="GO" id="GO:0008168">
    <property type="term" value="F:methyltransferase activity"/>
    <property type="evidence" value="ECO:0007669"/>
    <property type="project" value="TreeGrafter"/>
</dbReference>
<accession>A0A395MAX2</accession>
<dbReference type="InterPro" id="IPR029063">
    <property type="entry name" value="SAM-dependent_MTases_sf"/>
</dbReference>